<dbReference type="Proteomes" id="UP000824998">
    <property type="component" value="Unassembled WGS sequence"/>
</dbReference>
<dbReference type="OrthoDB" id="5809458at2759"/>
<proteinExistence type="inferred from homology"/>
<gene>
    <name evidence="4" type="ORF">BJ875DRAFT_369935</name>
</gene>
<evidence type="ECO:0000259" key="3">
    <source>
        <dbReference type="Pfam" id="PF17172"/>
    </source>
</evidence>
<dbReference type="InterPro" id="IPR012336">
    <property type="entry name" value="Thioredoxin-like_fold"/>
</dbReference>
<comment type="similarity">
    <text evidence="1">Belongs to the FAX family.</text>
</comment>
<dbReference type="InterPro" id="IPR026928">
    <property type="entry name" value="FAX/IsoI-like"/>
</dbReference>
<dbReference type="PANTHER" id="PTHR12289">
    <property type="entry name" value="METAXIN RELATED"/>
    <property type="match status" value="1"/>
</dbReference>
<dbReference type="SFLD" id="SFLDG01180">
    <property type="entry name" value="SUF1"/>
    <property type="match status" value="1"/>
</dbReference>
<keyword evidence="5" id="KW-1185">Reference proteome</keyword>
<evidence type="ECO:0000313" key="4">
    <source>
        <dbReference type="EMBL" id="KAG9237444.1"/>
    </source>
</evidence>
<dbReference type="AlphaFoldDB" id="A0A9P7YPI7"/>
<dbReference type="InterPro" id="IPR040079">
    <property type="entry name" value="Glutathione_S-Trfase"/>
</dbReference>
<evidence type="ECO:0000259" key="2">
    <source>
        <dbReference type="Pfam" id="PF17171"/>
    </source>
</evidence>
<evidence type="ECO:0000313" key="5">
    <source>
        <dbReference type="Proteomes" id="UP000824998"/>
    </source>
</evidence>
<dbReference type="CDD" id="cd03193">
    <property type="entry name" value="GST_C_Metaxin"/>
    <property type="match status" value="1"/>
</dbReference>
<dbReference type="Pfam" id="PF17172">
    <property type="entry name" value="GST_N_4"/>
    <property type="match status" value="1"/>
</dbReference>
<dbReference type="InterPro" id="IPR050931">
    <property type="entry name" value="Mito_Protein_Transport_Metaxin"/>
</dbReference>
<dbReference type="GO" id="GO:0005737">
    <property type="term" value="C:cytoplasm"/>
    <property type="evidence" value="ECO:0007669"/>
    <property type="project" value="TreeGrafter"/>
</dbReference>
<dbReference type="PANTHER" id="PTHR12289:SF41">
    <property type="entry name" value="FAILED AXON CONNECTIONS-RELATED"/>
    <property type="match status" value="1"/>
</dbReference>
<protein>
    <submittedName>
        <fullName evidence="4">Glutathione S-transferase</fullName>
    </submittedName>
</protein>
<dbReference type="SFLD" id="SFLDG01200">
    <property type="entry name" value="SUF1.1"/>
    <property type="match status" value="1"/>
</dbReference>
<dbReference type="InterPro" id="IPR033468">
    <property type="entry name" value="Metaxin_GST"/>
</dbReference>
<accession>A0A9P7YPI7</accession>
<evidence type="ECO:0000256" key="1">
    <source>
        <dbReference type="ARBA" id="ARBA00006475"/>
    </source>
</evidence>
<dbReference type="SFLD" id="SFLDS00019">
    <property type="entry name" value="Glutathione_Transferase_(cytos"/>
    <property type="match status" value="1"/>
</dbReference>
<name>A0A9P7YPI7_9HELO</name>
<comment type="caution">
    <text evidence="4">The sequence shown here is derived from an EMBL/GenBank/DDBJ whole genome shotgun (WGS) entry which is preliminary data.</text>
</comment>
<sequence>MASTITMFRGFKSPGVHVWSPFVNKLETRFRLAGLSYRVEPGSPLQAPRGKIPYISIANPDSGDQPPTLLGDSTLIIEKLEADGLLDDLNSKLSPVENARDLALRALLEDRLYFYQNYERWHVNYYTMRPGVLWAMPYPVQVVVGLLAYRKIASTLSGQGTMRYSYEEIGAFRRHIWESIDALLTESRNKKKVEDGPSDSPFWVLGGDGPSEVDATVFGFVSSALVCTAGPDSMKLVKSLPNVVEYAHRIHQTYFPDYTLWD</sequence>
<feature type="domain" description="Metaxin glutathione S-transferase" evidence="2">
    <location>
        <begin position="204"/>
        <end position="250"/>
    </location>
</feature>
<organism evidence="4 5">
    <name type="scientific">Amylocarpus encephaloides</name>
    <dbReference type="NCBI Taxonomy" id="45428"/>
    <lineage>
        <taxon>Eukaryota</taxon>
        <taxon>Fungi</taxon>
        <taxon>Dikarya</taxon>
        <taxon>Ascomycota</taxon>
        <taxon>Pezizomycotina</taxon>
        <taxon>Leotiomycetes</taxon>
        <taxon>Helotiales</taxon>
        <taxon>Helotiales incertae sedis</taxon>
        <taxon>Amylocarpus</taxon>
    </lineage>
</organism>
<reference evidence="4" key="1">
    <citation type="journal article" date="2021" name="IMA Fungus">
        <title>Genomic characterization of three marine fungi, including Emericellopsis atlantica sp. nov. with signatures of a generalist lifestyle and marine biomass degradation.</title>
        <authorList>
            <person name="Hagestad O.C."/>
            <person name="Hou L."/>
            <person name="Andersen J.H."/>
            <person name="Hansen E.H."/>
            <person name="Altermark B."/>
            <person name="Li C."/>
            <person name="Kuhnert E."/>
            <person name="Cox R.J."/>
            <person name="Crous P.W."/>
            <person name="Spatafora J.W."/>
            <person name="Lail K."/>
            <person name="Amirebrahimi M."/>
            <person name="Lipzen A."/>
            <person name="Pangilinan J."/>
            <person name="Andreopoulos W."/>
            <person name="Hayes R.D."/>
            <person name="Ng V."/>
            <person name="Grigoriev I.V."/>
            <person name="Jackson S.A."/>
            <person name="Sutton T.D.S."/>
            <person name="Dobson A.D.W."/>
            <person name="Rama T."/>
        </authorList>
    </citation>
    <scope>NUCLEOTIDE SEQUENCE</scope>
    <source>
        <strain evidence="4">TRa018bII</strain>
    </source>
</reference>
<dbReference type="Pfam" id="PF17171">
    <property type="entry name" value="GST_C_6"/>
    <property type="match status" value="1"/>
</dbReference>
<dbReference type="EMBL" id="MU251386">
    <property type="protein sequence ID" value="KAG9237444.1"/>
    <property type="molecule type" value="Genomic_DNA"/>
</dbReference>
<feature type="domain" description="Thioredoxin-like fold" evidence="3">
    <location>
        <begin position="21"/>
        <end position="124"/>
    </location>
</feature>